<keyword evidence="10" id="KW-1185">Reference proteome</keyword>
<evidence type="ECO:0000256" key="5">
    <source>
        <dbReference type="PIRSR" id="PIRSR000349-1"/>
    </source>
</evidence>
<dbReference type="GO" id="GO:0004784">
    <property type="term" value="F:superoxide dismutase activity"/>
    <property type="evidence" value="ECO:0007669"/>
    <property type="project" value="UniProtKB-EC"/>
</dbReference>
<dbReference type="EC" id="1.15.1.1" evidence="2 6"/>
<comment type="function">
    <text evidence="6">Destroys radicals which are normally produced within the cells and which are toxic to biological systems.</text>
</comment>
<dbReference type="Proteomes" id="UP000186905">
    <property type="component" value="Unassembled WGS sequence"/>
</dbReference>
<sequence>MSFNFPELPYPYDALEPYIDAKTMEIHHSRHHKTYYDKFMTAIIGTELEQQSLHEIFATVSKQAPAVRNHGGGFFNHNLYWQCMSPSGGGQPGGLLAEAINCHFGSFEHFKTAFSEAAANHFGSGFIWLCVNDGRLEISSTSNQDNPLMDVVGNCGEPILALDVWEHAYYISYQNKRPEYIDAWWHVVDWQQVEQHFVEALQQQ</sequence>
<evidence type="ECO:0000256" key="1">
    <source>
        <dbReference type="ARBA" id="ARBA00008714"/>
    </source>
</evidence>
<reference evidence="9 10" key="1">
    <citation type="submission" date="2016-09" db="EMBL/GenBank/DDBJ databases">
        <title>Photobacterium proteolyticum sp. nov. a protease producing bacterium isolated from ocean sediments of Laizhou Bay.</title>
        <authorList>
            <person name="Li Y."/>
        </authorList>
    </citation>
    <scope>NUCLEOTIDE SEQUENCE [LARGE SCALE GENOMIC DNA]</scope>
    <source>
        <strain evidence="9 10">13-12</strain>
    </source>
</reference>
<dbReference type="InterPro" id="IPR036324">
    <property type="entry name" value="Mn/Fe_SOD_N_sf"/>
</dbReference>
<dbReference type="GO" id="GO:0005737">
    <property type="term" value="C:cytoplasm"/>
    <property type="evidence" value="ECO:0007669"/>
    <property type="project" value="TreeGrafter"/>
</dbReference>
<feature type="domain" description="Manganese/iron superoxide dismutase N-terminal" evidence="7">
    <location>
        <begin position="3"/>
        <end position="85"/>
    </location>
</feature>
<keyword evidence="3 5" id="KW-0479">Metal-binding</keyword>
<comment type="similarity">
    <text evidence="1 6">Belongs to the iron/manganese superoxide dismutase family.</text>
</comment>
<proteinExistence type="inferred from homology"/>
<dbReference type="OrthoDB" id="9803125at2"/>
<evidence type="ECO:0000256" key="2">
    <source>
        <dbReference type="ARBA" id="ARBA00012682"/>
    </source>
</evidence>
<dbReference type="Pfam" id="PF02777">
    <property type="entry name" value="Sod_Fe_C"/>
    <property type="match status" value="1"/>
</dbReference>
<dbReference type="AlphaFoldDB" id="A0A1Q9GKZ7"/>
<dbReference type="PRINTS" id="PR01703">
    <property type="entry name" value="MNSODISMTASE"/>
</dbReference>
<dbReference type="EMBL" id="MJIL01000076">
    <property type="protein sequence ID" value="OLQ75238.1"/>
    <property type="molecule type" value="Genomic_DNA"/>
</dbReference>
<dbReference type="PANTHER" id="PTHR43595">
    <property type="entry name" value="37S RIBOSOMAL PROTEIN S26, MITOCHONDRIAL"/>
    <property type="match status" value="1"/>
</dbReference>
<dbReference type="RefSeq" id="WP_075764805.1">
    <property type="nucleotide sequence ID" value="NZ_MJIL01000076.1"/>
</dbReference>
<evidence type="ECO:0000256" key="4">
    <source>
        <dbReference type="ARBA" id="ARBA00023002"/>
    </source>
</evidence>
<dbReference type="PANTHER" id="PTHR43595:SF2">
    <property type="entry name" value="SMALL RIBOSOMAL SUBUNIT PROTEIN MS42"/>
    <property type="match status" value="1"/>
</dbReference>
<feature type="binding site" evidence="5">
    <location>
        <position position="77"/>
    </location>
    <ligand>
        <name>Mn(2+)</name>
        <dbReference type="ChEBI" id="CHEBI:29035"/>
    </ligand>
</feature>
<protein>
    <recommendedName>
        <fullName evidence="2 6">Superoxide dismutase</fullName>
        <ecNumber evidence="2 6">1.15.1.1</ecNumber>
    </recommendedName>
</protein>
<dbReference type="GO" id="GO:0046914">
    <property type="term" value="F:transition metal ion binding"/>
    <property type="evidence" value="ECO:0007669"/>
    <property type="project" value="UniProtKB-ARBA"/>
</dbReference>
<evidence type="ECO:0000313" key="9">
    <source>
        <dbReference type="EMBL" id="OLQ75238.1"/>
    </source>
</evidence>
<evidence type="ECO:0000313" key="10">
    <source>
        <dbReference type="Proteomes" id="UP000186905"/>
    </source>
</evidence>
<keyword evidence="4 6" id="KW-0560">Oxidoreductase</keyword>
<evidence type="ECO:0000259" key="8">
    <source>
        <dbReference type="Pfam" id="PF02777"/>
    </source>
</evidence>
<dbReference type="InterPro" id="IPR019831">
    <property type="entry name" value="Mn/Fe_SOD_N"/>
</dbReference>
<dbReference type="InterPro" id="IPR001189">
    <property type="entry name" value="Mn/Fe_SOD"/>
</dbReference>
<feature type="binding site" evidence="5">
    <location>
        <position position="163"/>
    </location>
    <ligand>
        <name>Mn(2+)</name>
        <dbReference type="ChEBI" id="CHEBI:29035"/>
    </ligand>
</feature>
<dbReference type="Pfam" id="PF00081">
    <property type="entry name" value="Sod_Fe_N"/>
    <property type="match status" value="1"/>
</dbReference>
<dbReference type="SUPFAM" id="SSF54719">
    <property type="entry name" value="Fe,Mn superoxide dismutase (SOD), C-terminal domain"/>
    <property type="match status" value="1"/>
</dbReference>
<organism evidence="9 10">
    <name type="scientific">Photobacterium proteolyticum</name>
    <dbReference type="NCBI Taxonomy" id="1903952"/>
    <lineage>
        <taxon>Bacteria</taxon>
        <taxon>Pseudomonadati</taxon>
        <taxon>Pseudomonadota</taxon>
        <taxon>Gammaproteobacteria</taxon>
        <taxon>Vibrionales</taxon>
        <taxon>Vibrionaceae</taxon>
        <taxon>Photobacterium</taxon>
    </lineage>
</organism>
<dbReference type="Gene3D" id="1.10.287.990">
    <property type="entry name" value="Fe,Mn superoxide dismutase (SOD) domain"/>
    <property type="match status" value="1"/>
</dbReference>
<comment type="catalytic activity">
    <reaction evidence="6">
        <text>2 superoxide + 2 H(+) = H2O2 + O2</text>
        <dbReference type="Rhea" id="RHEA:20696"/>
        <dbReference type="ChEBI" id="CHEBI:15378"/>
        <dbReference type="ChEBI" id="CHEBI:15379"/>
        <dbReference type="ChEBI" id="CHEBI:16240"/>
        <dbReference type="ChEBI" id="CHEBI:18421"/>
        <dbReference type="EC" id="1.15.1.1"/>
    </reaction>
</comment>
<dbReference type="SUPFAM" id="SSF46609">
    <property type="entry name" value="Fe,Mn superoxide dismutase (SOD), N-terminal domain"/>
    <property type="match status" value="1"/>
</dbReference>
<comment type="caution">
    <text evidence="9">The sequence shown here is derived from an EMBL/GenBank/DDBJ whole genome shotgun (WGS) entry which is preliminary data.</text>
</comment>
<dbReference type="STRING" id="1903952.BIT28_09905"/>
<evidence type="ECO:0000256" key="3">
    <source>
        <dbReference type="ARBA" id="ARBA00022723"/>
    </source>
</evidence>
<feature type="binding site" evidence="5">
    <location>
        <position position="27"/>
    </location>
    <ligand>
        <name>Mn(2+)</name>
        <dbReference type="ChEBI" id="CHEBI:29035"/>
    </ligand>
</feature>
<dbReference type="FunFam" id="3.55.40.20:FF:000001">
    <property type="entry name" value="Superoxide dismutase"/>
    <property type="match status" value="1"/>
</dbReference>
<dbReference type="InterPro" id="IPR019833">
    <property type="entry name" value="Mn/Fe_SOD_BS"/>
</dbReference>
<accession>A0A1Q9GKZ7</accession>
<gene>
    <name evidence="9" type="ORF">BIT28_09905</name>
</gene>
<feature type="binding site" evidence="5">
    <location>
        <position position="167"/>
    </location>
    <ligand>
        <name>Mn(2+)</name>
        <dbReference type="ChEBI" id="CHEBI:29035"/>
    </ligand>
</feature>
<dbReference type="Gene3D" id="3.55.40.20">
    <property type="entry name" value="Iron/manganese superoxide dismutase, C-terminal domain"/>
    <property type="match status" value="1"/>
</dbReference>
<dbReference type="InterPro" id="IPR019832">
    <property type="entry name" value="Mn/Fe_SOD_C"/>
</dbReference>
<dbReference type="InterPro" id="IPR036314">
    <property type="entry name" value="SOD_C_sf"/>
</dbReference>
<evidence type="ECO:0000259" key="7">
    <source>
        <dbReference type="Pfam" id="PF00081"/>
    </source>
</evidence>
<feature type="domain" description="Manganese/iron superoxide dismutase C-terminal" evidence="8">
    <location>
        <begin position="94"/>
        <end position="195"/>
    </location>
</feature>
<dbReference type="PIRSF" id="PIRSF000349">
    <property type="entry name" value="SODismutase"/>
    <property type="match status" value="1"/>
</dbReference>
<dbReference type="PROSITE" id="PS00088">
    <property type="entry name" value="SOD_MN"/>
    <property type="match status" value="1"/>
</dbReference>
<evidence type="ECO:0000256" key="6">
    <source>
        <dbReference type="RuleBase" id="RU000414"/>
    </source>
</evidence>
<name>A0A1Q9GKZ7_9GAMM</name>